<keyword evidence="2" id="KW-0732">Signal</keyword>
<proteinExistence type="predicted"/>
<evidence type="ECO:0000256" key="1">
    <source>
        <dbReference type="SAM" id="Phobius"/>
    </source>
</evidence>
<dbReference type="EMBL" id="GBRH01271901">
    <property type="protein sequence ID" value="JAD25994.1"/>
    <property type="molecule type" value="Transcribed_RNA"/>
</dbReference>
<feature type="transmembrane region" description="Helical" evidence="1">
    <location>
        <begin position="25"/>
        <end position="43"/>
    </location>
</feature>
<feature type="signal peptide" evidence="2">
    <location>
        <begin position="1"/>
        <end position="16"/>
    </location>
</feature>
<name>A0A0A8YHK1_ARUDO</name>
<reference evidence="3" key="1">
    <citation type="submission" date="2014-09" db="EMBL/GenBank/DDBJ databases">
        <authorList>
            <person name="Magalhaes I.L.F."/>
            <person name="Oliveira U."/>
            <person name="Santos F.R."/>
            <person name="Vidigal T.H.D.A."/>
            <person name="Brescovit A.D."/>
            <person name="Santos A.J."/>
        </authorList>
    </citation>
    <scope>NUCLEOTIDE SEQUENCE</scope>
    <source>
        <tissue evidence="3">Shoot tissue taken approximately 20 cm above the soil surface</tissue>
    </source>
</reference>
<sequence>MFLLFLMFLIWPCSLSQLASSLIMVVVSSLSLTLVVFMIAARVS</sequence>
<keyword evidence="1" id="KW-1133">Transmembrane helix</keyword>
<evidence type="ECO:0000256" key="2">
    <source>
        <dbReference type="SAM" id="SignalP"/>
    </source>
</evidence>
<feature type="chain" id="PRO_5002042155" evidence="2">
    <location>
        <begin position="17"/>
        <end position="44"/>
    </location>
</feature>
<keyword evidence="1" id="KW-0812">Transmembrane</keyword>
<protein>
    <submittedName>
        <fullName evidence="3">Uncharacterized protein</fullName>
    </submittedName>
</protein>
<keyword evidence="1" id="KW-0472">Membrane</keyword>
<reference evidence="3" key="2">
    <citation type="journal article" date="2015" name="Data Brief">
        <title>Shoot transcriptome of the giant reed, Arundo donax.</title>
        <authorList>
            <person name="Barrero R.A."/>
            <person name="Guerrero F.D."/>
            <person name="Moolhuijzen P."/>
            <person name="Goolsby J.A."/>
            <person name="Tidwell J."/>
            <person name="Bellgard S.E."/>
            <person name="Bellgard M.I."/>
        </authorList>
    </citation>
    <scope>NUCLEOTIDE SEQUENCE</scope>
    <source>
        <tissue evidence="3">Shoot tissue taken approximately 20 cm above the soil surface</tissue>
    </source>
</reference>
<accession>A0A0A8YHK1</accession>
<organism evidence="3">
    <name type="scientific">Arundo donax</name>
    <name type="common">Giant reed</name>
    <name type="synonym">Donax arundinaceus</name>
    <dbReference type="NCBI Taxonomy" id="35708"/>
    <lineage>
        <taxon>Eukaryota</taxon>
        <taxon>Viridiplantae</taxon>
        <taxon>Streptophyta</taxon>
        <taxon>Embryophyta</taxon>
        <taxon>Tracheophyta</taxon>
        <taxon>Spermatophyta</taxon>
        <taxon>Magnoliopsida</taxon>
        <taxon>Liliopsida</taxon>
        <taxon>Poales</taxon>
        <taxon>Poaceae</taxon>
        <taxon>PACMAD clade</taxon>
        <taxon>Arundinoideae</taxon>
        <taxon>Arundineae</taxon>
        <taxon>Arundo</taxon>
    </lineage>
</organism>
<dbReference type="AlphaFoldDB" id="A0A0A8YHK1"/>
<evidence type="ECO:0000313" key="3">
    <source>
        <dbReference type="EMBL" id="JAD25994.1"/>
    </source>
</evidence>